<sequence>MTMAYAYNTKEGRKELWESLMAYNVVCQLPWMILGDFNSVLTTEDRIGGYPVVWSEIEDFSELYCNMWFHRNVLPGSKINLE</sequence>
<evidence type="ECO:0000313" key="1">
    <source>
        <dbReference type="EMBL" id="JAP06921.1"/>
    </source>
</evidence>
<name>A0A0V0GGS5_SOLCH</name>
<dbReference type="AlphaFoldDB" id="A0A0V0GGS5"/>
<accession>A0A0V0GGS5</accession>
<organism evidence="1">
    <name type="scientific">Solanum chacoense</name>
    <name type="common">Chaco potato</name>
    <dbReference type="NCBI Taxonomy" id="4108"/>
    <lineage>
        <taxon>Eukaryota</taxon>
        <taxon>Viridiplantae</taxon>
        <taxon>Streptophyta</taxon>
        <taxon>Embryophyta</taxon>
        <taxon>Tracheophyta</taxon>
        <taxon>Spermatophyta</taxon>
        <taxon>Magnoliopsida</taxon>
        <taxon>eudicotyledons</taxon>
        <taxon>Gunneridae</taxon>
        <taxon>Pentapetalae</taxon>
        <taxon>asterids</taxon>
        <taxon>lamiids</taxon>
        <taxon>Solanales</taxon>
        <taxon>Solanaceae</taxon>
        <taxon>Solanoideae</taxon>
        <taxon>Solaneae</taxon>
        <taxon>Solanum</taxon>
    </lineage>
</organism>
<proteinExistence type="predicted"/>
<protein>
    <submittedName>
        <fullName evidence="1">Putative ovule protein</fullName>
    </submittedName>
</protein>
<dbReference type="EMBL" id="GEDG01039921">
    <property type="protein sequence ID" value="JAP06921.1"/>
    <property type="molecule type" value="Transcribed_RNA"/>
</dbReference>
<reference evidence="1" key="1">
    <citation type="submission" date="2015-12" db="EMBL/GenBank/DDBJ databases">
        <title>Gene expression during late stages of embryo sac development: a critical building block for successful pollen-pistil interactions.</title>
        <authorList>
            <person name="Liu Y."/>
            <person name="Joly V."/>
            <person name="Sabar M."/>
            <person name="Matton D.P."/>
        </authorList>
    </citation>
    <scope>NUCLEOTIDE SEQUENCE</scope>
</reference>